<evidence type="ECO:0000313" key="1">
    <source>
        <dbReference type="EMBL" id="KAI3763865.1"/>
    </source>
</evidence>
<comment type="caution">
    <text evidence="1">The sequence shown here is derived from an EMBL/GenBank/DDBJ whole genome shotgun (WGS) entry which is preliminary data.</text>
</comment>
<reference evidence="1 2" key="2">
    <citation type="journal article" date="2022" name="Mol. Ecol. Resour.">
        <title>The genomes of chicory, endive, great burdock and yacon provide insights into Asteraceae paleo-polyploidization history and plant inulin production.</title>
        <authorList>
            <person name="Fan W."/>
            <person name="Wang S."/>
            <person name="Wang H."/>
            <person name="Wang A."/>
            <person name="Jiang F."/>
            <person name="Liu H."/>
            <person name="Zhao H."/>
            <person name="Xu D."/>
            <person name="Zhang Y."/>
        </authorList>
    </citation>
    <scope>NUCLEOTIDE SEQUENCE [LARGE SCALE GENOMIC DNA]</scope>
    <source>
        <strain evidence="2">cv. Punajuju</strain>
        <tissue evidence="1">Leaves</tissue>
    </source>
</reference>
<name>A0ACB9EZ01_CICIN</name>
<accession>A0ACB9EZ01</accession>
<keyword evidence="2" id="KW-1185">Reference proteome</keyword>
<proteinExistence type="predicted"/>
<dbReference type="EMBL" id="CM042011">
    <property type="protein sequence ID" value="KAI3763865.1"/>
    <property type="molecule type" value="Genomic_DNA"/>
</dbReference>
<sequence length="234" mass="26713">MALLTYFTSNKGREKIRKMNNADDDDKDAKGTPLASIAKAFEEIADLIKKGNKSEGSVDLRLKPFCEACTLVSVLFGCLGIAFRFAEMEYTSKVRDLLDASKQFTTLRSVVDFDFRNKTVKSPGSHTRNLRRVRQGLDLIKELFQNFLSDENHSLKKAATQAYQQVCAPYHTWAVRAAVSAGMCTLPTREQLLLNLNETENTVEKEMRRYIKASHEVIKYIDNLYISRNIELDW</sequence>
<gene>
    <name evidence="1" type="ORF">L2E82_13863</name>
</gene>
<dbReference type="Proteomes" id="UP001055811">
    <property type="component" value="Linkage Group LG03"/>
</dbReference>
<protein>
    <submittedName>
        <fullName evidence="1">Uncharacterized protein</fullName>
    </submittedName>
</protein>
<evidence type="ECO:0000313" key="2">
    <source>
        <dbReference type="Proteomes" id="UP001055811"/>
    </source>
</evidence>
<organism evidence="1 2">
    <name type="scientific">Cichorium intybus</name>
    <name type="common">Chicory</name>
    <dbReference type="NCBI Taxonomy" id="13427"/>
    <lineage>
        <taxon>Eukaryota</taxon>
        <taxon>Viridiplantae</taxon>
        <taxon>Streptophyta</taxon>
        <taxon>Embryophyta</taxon>
        <taxon>Tracheophyta</taxon>
        <taxon>Spermatophyta</taxon>
        <taxon>Magnoliopsida</taxon>
        <taxon>eudicotyledons</taxon>
        <taxon>Gunneridae</taxon>
        <taxon>Pentapetalae</taxon>
        <taxon>asterids</taxon>
        <taxon>campanulids</taxon>
        <taxon>Asterales</taxon>
        <taxon>Asteraceae</taxon>
        <taxon>Cichorioideae</taxon>
        <taxon>Cichorieae</taxon>
        <taxon>Cichoriinae</taxon>
        <taxon>Cichorium</taxon>
    </lineage>
</organism>
<reference evidence="2" key="1">
    <citation type="journal article" date="2022" name="Mol. Ecol. Resour.">
        <title>The genomes of chicory, endive, great burdock and yacon provide insights into Asteraceae palaeo-polyploidization history and plant inulin production.</title>
        <authorList>
            <person name="Fan W."/>
            <person name="Wang S."/>
            <person name="Wang H."/>
            <person name="Wang A."/>
            <person name="Jiang F."/>
            <person name="Liu H."/>
            <person name="Zhao H."/>
            <person name="Xu D."/>
            <person name="Zhang Y."/>
        </authorList>
    </citation>
    <scope>NUCLEOTIDE SEQUENCE [LARGE SCALE GENOMIC DNA]</scope>
    <source>
        <strain evidence="2">cv. Punajuju</strain>
    </source>
</reference>